<feature type="domain" description="SH3b" evidence="3">
    <location>
        <begin position="260"/>
        <end position="328"/>
    </location>
</feature>
<dbReference type="Proteomes" id="UP000460257">
    <property type="component" value="Unassembled WGS sequence"/>
</dbReference>
<feature type="chain" id="PRO_5039081400" evidence="2">
    <location>
        <begin position="28"/>
        <end position="533"/>
    </location>
</feature>
<name>A0A6N7J164_9FIRM</name>
<dbReference type="Pfam" id="PF08239">
    <property type="entry name" value="SH3_3"/>
    <property type="match status" value="3"/>
</dbReference>
<dbReference type="InterPro" id="IPR003646">
    <property type="entry name" value="SH3-like_bac-type"/>
</dbReference>
<feature type="signal peptide" evidence="2">
    <location>
        <begin position="1"/>
        <end position="27"/>
    </location>
</feature>
<feature type="domain" description="SH3b" evidence="3">
    <location>
        <begin position="465"/>
        <end position="533"/>
    </location>
</feature>
<sequence>MKRKKFLATLMASVMIGSLASATGVNAYATQNRSANFSKIYVLKSKKAQDIVTVALAQEGRTKADLGYSEAWCADFISDCAYLVGAYDVIPANGSVYALKSSLTAAGGYEVDNPQAGDIVFYHCNSEHRWVHCGIMINSTQSIEGNLSGKVKTANGNYKDSNGHSLSNGTVTRIFIRPGYFSSKAPIPSNTSDNSSANNKNVIPVTPTNKKQNTSKHASGTASDGKESNPSSNKDKSKTNTDNKSKNKTSDSASKKKKYVGTYKVNTKSGALTMRKSASKKGEILTQVPKGTKLKVESIKGKGKNAWARVTYKGLTGYLSMQFMKKVTAKSASTKKTTAKNTSSKKKTYVGTYKVNTKSRSLTLRKSADKKSDILMQVPKGTKLKAEKITGKKNNKWVLVTYKGQKGYLSMQFMKKVTTKKAGTKKTAAKTTTKKKTTVKKKTDAKKTTAKKTTEKKAASKKKSSKTYKVNTKSGSLALRSLAGKKGAFVISVPKGTKVKVTKVTGKKKDQWARVTYKGHTGYLSMQFLKKTA</sequence>
<proteinExistence type="predicted"/>
<dbReference type="EMBL" id="VOGC01000010">
    <property type="protein sequence ID" value="MQN02367.1"/>
    <property type="molecule type" value="Genomic_DNA"/>
</dbReference>
<evidence type="ECO:0000256" key="2">
    <source>
        <dbReference type="SAM" id="SignalP"/>
    </source>
</evidence>
<dbReference type="Gene3D" id="2.30.30.40">
    <property type="entry name" value="SH3 Domains"/>
    <property type="match status" value="3"/>
</dbReference>
<dbReference type="InterPro" id="IPR052354">
    <property type="entry name" value="Cell_Wall_Dynamics_Protein"/>
</dbReference>
<evidence type="ECO:0000259" key="3">
    <source>
        <dbReference type="PROSITE" id="PS51781"/>
    </source>
</evidence>
<feature type="region of interest" description="Disordered" evidence="1">
    <location>
        <begin position="423"/>
        <end position="469"/>
    </location>
</feature>
<dbReference type="AlphaFoldDB" id="A0A6N7J164"/>
<evidence type="ECO:0000256" key="1">
    <source>
        <dbReference type="SAM" id="MobiDB-lite"/>
    </source>
</evidence>
<dbReference type="PROSITE" id="PS51781">
    <property type="entry name" value="SH3B"/>
    <property type="match status" value="3"/>
</dbReference>
<dbReference type="PANTHER" id="PTHR34408:SF2">
    <property type="entry name" value="CELL WALL-BINDING PROTEIN YWSB"/>
    <property type="match status" value="1"/>
</dbReference>
<keyword evidence="5" id="KW-1185">Reference proteome</keyword>
<organism evidence="4 5">
    <name type="scientific">Candidatus Weimeria bifida</name>
    <dbReference type="NCBI Taxonomy" id="2599074"/>
    <lineage>
        <taxon>Bacteria</taxon>
        <taxon>Bacillati</taxon>
        <taxon>Bacillota</taxon>
        <taxon>Clostridia</taxon>
        <taxon>Lachnospirales</taxon>
        <taxon>Lachnospiraceae</taxon>
        <taxon>Candidatus Weimeria</taxon>
    </lineage>
</organism>
<feature type="domain" description="SH3b" evidence="3">
    <location>
        <begin position="350"/>
        <end position="418"/>
    </location>
</feature>
<evidence type="ECO:0000313" key="4">
    <source>
        <dbReference type="EMBL" id="MQN02367.1"/>
    </source>
</evidence>
<accession>A0A6N7J164</accession>
<dbReference type="SMART" id="SM00287">
    <property type="entry name" value="SH3b"/>
    <property type="match status" value="3"/>
</dbReference>
<keyword evidence="2" id="KW-0732">Signal</keyword>
<feature type="compositionally biased region" description="Basic and acidic residues" evidence="1">
    <location>
        <begin position="233"/>
        <end position="249"/>
    </location>
</feature>
<evidence type="ECO:0000313" key="5">
    <source>
        <dbReference type="Proteomes" id="UP000460257"/>
    </source>
</evidence>
<protein>
    <submittedName>
        <fullName evidence="4">SH3 domain-containing protein</fullName>
    </submittedName>
</protein>
<comment type="caution">
    <text evidence="4">The sequence shown here is derived from an EMBL/GenBank/DDBJ whole genome shotgun (WGS) entry which is preliminary data.</text>
</comment>
<feature type="compositionally biased region" description="Basic and acidic residues" evidence="1">
    <location>
        <begin position="441"/>
        <end position="458"/>
    </location>
</feature>
<gene>
    <name evidence="4" type="ORF">FRC54_10910</name>
</gene>
<feature type="compositionally biased region" description="Basic residues" evidence="1">
    <location>
        <begin position="423"/>
        <end position="440"/>
    </location>
</feature>
<feature type="compositionally biased region" description="Polar residues" evidence="1">
    <location>
        <begin position="188"/>
        <end position="222"/>
    </location>
</feature>
<feature type="region of interest" description="Disordered" evidence="1">
    <location>
        <begin position="186"/>
        <end position="258"/>
    </location>
</feature>
<dbReference type="PANTHER" id="PTHR34408">
    <property type="entry name" value="FAMILY PROTEIN, PUTATIVE-RELATED"/>
    <property type="match status" value="1"/>
</dbReference>
<reference evidence="4" key="1">
    <citation type="journal article" date="2020" name="Appl. Environ. Microbiol.">
        <title>Medium-Chain Fatty Acid Synthesis by 'Candidatus Weimeria bifida' gen. nov., sp. nov., and 'Candidatus Pseudoramibacter fermentans' sp. nov.</title>
        <authorList>
            <person name="Scarborough M.J."/>
            <person name="Myers K.S."/>
            <person name="Donohue T.J."/>
            <person name="Noguera D.R."/>
        </authorList>
    </citation>
    <scope>NUCLEOTIDE SEQUENCE</scope>
    <source>
        <strain evidence="4">LCO1.1</strain>
    </source>
</reference>